<proteinExistence type="predicted"/>
<dbReference type="AlphaFoldDB" id="B1I0R3"/>
<evidence type="ECO:0000256" key="1">
    <source>
        <dbReference type="SAM" id="Phobius"/>
    </source>
</evidence>
<evidence type="ECO:0000259" key="2">
    <source>
        <dbReference type="Pfam" id="PF02517"/>
    </source>
</evidence>
<feature type="transmembrane region" description="Helical" evidence="1">
    <location>
        <begin position="222"/>
        <end position="243"/>
    </location>
</feature>
<dbReference type="Pfam" id="PF02517">
    <property type="entry name" value="Rce1-like"/>
    <property type="match status" value="1"/>
</dbReference>
<dbReference type="InterPro" id="IPR042150">
    <property type="entry name" value="MmRce1-like"/>
</dbReference>
<keyword evidence="1" id="KW-0812">Transmembrane</keyword>
<dbReference type="Proteomes" id="UP000008544">
    <property type="component" value="Chromosome"/>
</dbReference>
<dbReference type="STRING" id="477974.Daud_0196"/>
<feature type="transmembrane region" description="Helical" evidence="1">
    <location>
        <begin position="21"/>
        <end position="42"/>
    </location>
</feature>
<feature type="transmembrane region" description="Helical" evidence="1">
    <location>
        <begin position="92"/>
        <end position="112"/>
    </location>
</feature>
<reference evidence="3 4" key="2">
    <citation type="journal article" date="2008" name="Science">
        <title>Environmental genomics reveals a single-species ecosystem deep within Earth.</title>
        <authorList>
            <person name="Chivian D."/>
            <person name="Brodie E.L."/>
            <person name="Alm E.J."/>
            <person name="Culley D.E."/>
            <person name="Dehal P.S."/>
            <person name="Desantis T.Z."/>
            <person name="Gihring T.M."/>
            <person name="Lapidus A."/>
            <person name="Lin L.H."/>
            <person name="Lowry S.R."/>
            <person name="Moser D.P."/>
            <person name="Richardson P.M."/>
            <person name="Southam G."/>
            <person name="Wanger G."/>
            <person name="Pratt L.M."/>
            <person name="Andersen G.L."/>
            <person name="Hazen T.C."/>
            <person name="Brockman F.J."/>
            <person name="Arkin A.P."/>
            <person name="Onstott T.C."/>
        </authorList>
    </citation>
    <scope>NUCLEOTIDE SEQUENCE [LARGE SCALE GENOMIC DNA]</scope>
    <source>
        <strain evidence="3 4">MP104C</strain>
    </source>
</reference>
<gene>
    <name evidence="3" type="ordered locus">Daud_0196</name>
</gene>
<reference evidence="4" key="1">
    <citation type="submission" date="2007-10" db="EMBL/GenBank/DDBJ databases">
        <title>Complete sequence of chromosome of Desulforudis audaxviator MP104C.</title>
        <authorList>
            <person name="Copeland A."/>
            <person name="Lucas S."/>
            <person name="Lapidus A."/>
            <person name="Barry K."/>
            <person name="Glavina del Rio T."/>
            <person name="Dalin E."/>
            <person name="Tice H."/>
            <person name="Bruce D."/>
            <person name="Pitluck S."/>
            <person name="Lowry S.R."/>
            <person name="Larimer F."/>
            <person name="Land M.L."/>
            <person name="Hauser L."/>
            <person name="Kyrpides N."/>
            <person name="Ivanova N.N."/>
            <person name="Richardson P."/>
        </authorList>
    </citation>
    <scope>NUCLEOTIDE SEQUENCE [LARGE SCALE GENOMIC DNA]</scope>
    <source>
        <strain evidence="4">MP104C</strain>
    </source>
</reference>
<organism evidence="3 4">
    <name type="scientific">Desulforudis audaxviator (strain MP104C)</name>
    <dbReference type="NCBI Taxonomy" id="477974"/>
    <lineage>
        <taxon>Bacteria</taxon>
        <taxon>Bacillati</taxon>
        <taxon>Bacillota</taxon>
        <taxon>Clostridia</taxon>
        <taxon>Thermoanaerobacterales</taxon>
        <taxon>Candidatus Desulforudaceae</taxon>
        <taxon>Candidatus Desulforudis</taxon>
    </lineage>
</organism>
<evidence type="ECO:0000313" key="3">
    <source>
        <dbReference type="EMBL" id="ACA58759.1"/>
    </source>
</evidence>
<feature type="transmembrane region" description="Helical" evidence="1">
    <location>
        <begin position="54"/>
        <end position="72"/>
    </location>
</feature>
<dbReference type="PANTHER" id="PTHR35797:SF1">
    <property type="entry name" value="PROTEASE"/>
    <property type="match status" value="1"/>
</dbReference>
<accession>B1I0R3</accession>
<dbReference type="KEGG" id="dau:Daud_0196"/>
<dbReference type="PANTHER" id="PTHR35797">
    <property type="entry name" value="PROTEASE-RELATED"/>
    <property type="match status" value="1"/>
</dbReference>
<dbReference type="MEROPS" id="G05.004"/>
<dbReference type="GO" id="GO:0080120">
    <property type="term" value="P:CAAX-box protein maturation"/>
    <property type="evidence" value="ECO:0007669"/>
    <property type="project" value="UniProtKB-ARBA"/>
</dbReference>
<dbReference type="OrthoDB" id="9777755at2"/>
<evidence type="ECO:0000313" key="4">
    <source>
        <dbReference type="Proteomes" id="UP000008544"/>
    </source>
</evidence>
<dbReference type="GO" id="GO:0004175">
    <property type="term" value="F:endopeptidase activity"/>
    <property type="evidence" value="ECO:0007669"/>
    <property type="project" value="UniProtKB-ARBA"/>
</dbReference>
<feature type="domain" description="CAAX prenyl protease 2/Lysostaphin resistance protein A-like" evidence="2">
    <location>
        <begin position="153"/>
        <end position="262"/>
    </location>
</feature>
<dbReference type="EMBL" id="CP000860">
    <property type="protein sequence ID" value="ACA58759.1"/>
    <property type="molecule type" value="Genomic_DNA"/>
</dbReference>
<keyword evidence="4" id="KW-1185">Reference proteome</keyword>
<protein>
    <submittedName>
        <fullName evidence="3">Abortive infection protein</fullName>
    </submittedName>
</protein>
<dbReference type="eggNOG" id="COG1266">
    <property type="taxonomic scope" value="Bacteria"/>
</dbReference>
<name>B1I0R3_DESAP</name>
<keyword evidence="1" id="KW-1133">Transmembrane helix</keyword>
<feature type="transmembrane region" description="Helical" evidence="1">
    <location>
        <begin position="250"/>
        <end position="271"/>
    </location>
</feature>
<sequence length="317" mass="35506">MWLQNVEIGGIVMNKNAKKPLLFIGLTFLVNWVLAGLFFAFGGEIGGVEGRGMLIIYMFLPMVVAIIVQKFIYREHLKKPLGISFKLNRWFLVAWLLPPVIAFAAFGVSLLFPGVEYSPEMTGMAERLQQSVLTTPEQFIQMQSQFAAFPVHPIWIFLLIWLVAGLTINALFGFGEELGWRGLLQREFGYMSFWKSSAIIGFIWGIWHAPIVLLGYNYPNYPVVGIFMMTILTLLLSPIFSYIRLKAKSVIAASVIHGSFNATAGLSFVMLKGGSELTVGVLGLAGFIVLLIANFCIFFFDKSVRRRPVDAIMEDIK</sequence>
<dbReference type="HOGENOM" id="CLU_064706_0_1_9"/>
<keyword evidence="1" id="KW-0472">Membrane</keyword>
<feature type="transmembrane region" description="Helical" evidence="1">
    <location>
        <begin position="196"/>
        <end position="216"/>
    </location>
</feature>
<dbReference type="InterPro" id="IPR003675">
    <property type="entry name" value="Rce1/LyrA-like_dom"/>
</dbReference>
<feature type="transmembrane region" description="Helical" evidence="1">
    <location>
        <begin position="154"/>
        <end position="175"/>
    </location>
</feature>
<feature type="transmembrane region" description="Helical" evidence="1">
    <location>
        <begin position="277"/>
        <end position="300"/>
    </location>
</feature>